<accession>A0A915JL37</accession>
<organism evidence="1 2">
    <name type="scientific">Romanomermis culicivorax</name>
    <name type="common">Nematode worm</name>
    <dbReference type="NCBI Taxonomy" id="13658"/>
    <lineage>
        <taxon>Eukaryota</taxon>
        <taxon>Metazoa</taxon>
        <taxon>Ecdysozoa</taxon>
        <taxon>Nematoda</taxon>
        <taxon>Enoplea</taxon>
        <taxon>Dorylaimia</taxon>
        <taxon>Mermithida</taxon>
        <taxon>Mermithoidea</taxon>
        <taxon>Mermithidae</taxon>
        <taxon>Romanomermis</taxon>
    </lineage>
</organism>
<sequence>MEIDGFYYDPVRRRYFRIQNDHQMPPASCAYTRDALRFKTRENERLRLLIDHADDSAAAAVAASKSPGVASILPLKRRQRFLDDIGLGVDVSTLTARRQFSLVGERSILRVLDERRAASTPKTPTTVCRPMQDELDVRLDRCRYIGASPAGDNILGCWSVSQSPWGTRIMCLNVQADGKRASERSPYGLTVRPTDNFICTLDRNVVDLCPAKMDSAVTCVLYATLPPAQRGSHVFLQPVPEMSDICDQVPKILGLLCIL</sequence>
<name>A0A915JL37_ROMCU</name>
<dbReference type="Proteomes" id="UP000887565">
    <property type="component" value="Unplaced"/>
</dbReference>
<dbReference type="WBParaSite" id="nRc.2.0.1.t26909-RA">
    <property type="protein sequence ID" value="nRc.2.0.1.t26909-RA"/>
    <property type="gene ID" value="nRc.2.0.1.g26909"/>
</dbReference>
<evidence type="ECO:0000313" key="2">
    <source>
        <dbReference type="WBParaSite" id="nRc.2.0.1.t26909-RA"/>
    </source>
</evidence>
<dbReference type="AlphaFoldDB" id="A0A915JL37"/>
<reference evidence="2" key="1">
    <citation type="submission" date="2022-11" db="UniProtKB">
        <authorList>
            <consortium name="WormBaseParasite"/>
        </authorList>
    </citation>
    <scope>IDENTIFICATION</scope>
</reference>
<proteinExistence type="predicted"/>
<keyword evidence="1" id="KW-1185">Reference proteome</keyword>
<evidence type="ECO:0000313" key="1">
    <source>
        <dbReference type="Proteomes" id="UP000887565"/>
    </source>
</evidence>
<protein>
    <submittedName>
        <fullName evidence="2">Uncharacterized protein</fullName>
    </submittedName>
</protein>